<protein>
    <submittedName>
        <fullName evidence="1">Uncharacterized protein</fullName>
    </submittedName>
</protein>
<dbReference type="EMBL" id="CP009043">
    <property type="protein sequence ID" value="AII14111.1"/>
    <property type="molecule type" value="Genomic_DNA"/>
</dbReference>
<dbReference type="KEGG" id="caj:CIG1485E_0240"/>
<name>A0A076F7T6_9BACT</name>
<dbReference type="OrthoDB" id="5357973at2"/>
<keyword evidence="2" id="KW-1185">Reference proteome</keyword>
<dbReference type="STRING" id="1244531.CIG2463D_0245"/>
<sequence length="59" mass="6446">MRFAIILSVLALFFVACSEKKEQKIEVTPNTVVPADVPIAKSDANISIDKDFPPMPVAE</sequence>
<gene>
    <name evidence="1" type="ORF">CIG1485E_0240</name>
</gene>
<dbReference type="RefSeq" id="WP_038452811.1">
    <property type="nucleotide sequence ID" value="NZ_CP009043.1"/>
</dbReference>
<dbReference type="PATRIC" id="fig|1244531.5.peg.249"/>
<evidence type="ECO:0000313" key="2">
    <source>
        <dbReference type="Proteomes" id="UP000028486"/>
    </source>
</evidence>
<evidence type="ECO:0000313" key="1">
    <source>
        <dbReference type="EMBL" id="AII14111.1"/>
    </source>
</evidence>
<organism evidence="1 2">
    <name type="scientific">Campylobacter iguaniorum</name>
    <dbReference type="NCBI Taxonomy" id="1244531"/>
    <lineage>
        <taxon>Bacteria</taxon>
        <taxon>Pseudomonadati</taxon>
        <taxon>Campylobacterota</taxon>
        <taxon>Epsilonproteobacteria</taxon>
        <taxon>Campylobacterales</taxon>
        <taxon>Campylobacteraceae</taxon>
        <taxon>Campylobacter</taxon>
    </lineage>
</organism>
<dbReference type="HOGENOM" id="CLU_2951581_0_0_7"/>
<dbReference type="PROSITE" id="PS51257">
    <property type="entry name" value="PROKAR_LIPOPROTEIN"/>
    <property type="match status" value="1"/>
</dbReference>
<reference evidence="2" key="1">
    <citation type="journal article" date="2014" name="Genome Announc.">
        <title>Complete Genome Sequence of Campylobacter iguaniorum Strain 1485ET, Isolated from a Bearded Dragon (Pogona vitticeps).</title>
        <authorList>
            <person name="Gilbert M.J."/>
            <person name="Miller W.G."/>
            <person name="Yee E."/>
            <person name="Kik M."/>
            <person name="Wagenaar J.A."/>
            <person name="Duim B."/>
        </authorList>
    </citation>
    <scope>NUCLEOTIDE SEQUENCE [LARGE SCALE GENOMIC DNA]</scope>
    <source>
        <strain evidence="2">1485E</strain>
    </source>
</reference>
<dbReference type="Proteomes" id="UP000028486">
    <property type="component" value="Chromosome"/>
</dbReference>
<dbReference type="eggNOG" id="ENOG50319N1">
    <property type="taxonomic scope" value="Bacteria"/>
</dbReference>
<proteinExistence type="predicted"/>
<accession>A0A076F7T6</accession>
<dbReference type="AlphaFoldDB" id="A0A076F7T6"/>